<dbReference type="PANTHER" id="PTHR46268">
    <property type="entry name" value="STRESS RESPONSE PROTEIN NHAX"/>
    <property type="match status" value="1"/>
</dbReference>
<proteinExistence type="inferred from homology"/>
<protein>
    <submittedName>
        <fullName evidence="3">Universal stress protein</fullName>
    </submittedName>
</protein>
<feature type="domain" description="UspA" evidence="2">
    <location>
        <begin position="1"/>
        <end position="141"/>
    </location>
</feature>
<accession>A0A853H0Z4</accession>
<evidence type="ECO:0000259" key="2">
    <source>
        <dbReference type="Pfam" id="PF00582"/>
    </source>
</evidence>
<dbReference type="AlphaFoldDB" id="A0A853H0Z4"/>
<dbReference type="Proteomes" id="UP000554144">
    <property type="component" value="Unassembled WGS sequence"/>
</dbReference>
<dbReference type="InterPro" id="IPR006015">
    <property type="entry name" value="Universal_stress_UspA"/>
</dbReference>
<dbReference type="Gene3D" id="3.40.50.620">
    <property type="entry name" value="HUPs"/>
    <property type="match status" value="1"/>
</dbReference>
<reference evidence="3 4" key="1">
    <citation type="submission" date="2020-07" db="EMBL/GenBank/DDBJ databases">
        <title>Taxonomic revisions and descriptions of new bacterial species based on genomic comparisons in the high-G+C-content subgroup of the family Alcaligenaceae.</title>
        <authorList>
            <person name="Szabo A."/>
            <person name="Felfoldi T."/>
        </authorList>
    </citation>
    <scope>NUCLEOTIDE SEQUENCE [LARGE SCALE GENOMIC DNA]</scope>
    <source>
        <strain evidence="3 4">DSM 25667</strain>
    </source>
</reference>
<dbReference type="PRINTS" id="PR01438">
    <property type="entry name" value="UNVRSLSTRESS"/>
</dbReference>
<dbReference type="InterPro" id="IPR006016">
    <property type="entry name" value="UspA"/>
</dbReference>
<dbReference type="PANTHER" id="PTHR46268:SF6">
    <property type="entry name" value="UNIVERSAL STRESS PROTEIN UP12"/>
    <property type="match status" value="1"/>
</dbReference>
<dbReference type="SUPFAM" id="SSF52402">
    <property type="entry name" value="Adenine nucleotide alpha hydrolases-like"/>
    <property type="match status" value="1"/>
</dbReference>
<comment type="caution">
    <text evidence="3">The sequence shown here is derived from an EMBL/GenBank/DDBJ whole genome shotgun (WGS) entry which is preliminary data.</text>
</comment>
<dbReference type="EMBL" id="JACCEV010000002">
    <property type="protein sequence ID" value="NYT85992.1"/>
    <property type="molecule type" value="Genomic_DNA"/>
</dbReference>
<gene>
    <name evidence="3" type="ORF">H0A62_10285</name>
</gene>
<dbReference type="OrthoDB" id="5512223at2"/>
<comment type="similarity">
    <text evidence="1">Belongs to the universal stress protein A family.</text>
</comment>
<name>A0A853H0Z4_9BURK</name>
<evidence type="ECO:0000256" key="1">
    <source>
        <dbReference type="ARBA" id="ARBA00008791"/>
    </source>
</evidence>
<dbReference type="InterPro" id="IPR014729">
    <property type="entry name" value="Rossmann-like_a/b/a_fold"/>
</dbReference>
<evidence type="ECO:0000313" key="3">
    <source>
        <dbReference type="EMBL" id="NYT85992.1"/>
    </source>
</evidence>
<dbReference type="CDD" id="cd00293">
    <property type="entry name" value="USP-like"/>
    <property type="match status" value="1"/>
</dbReference>
<keyword evidence="4" id="KW-1185">Reference proteome</keyword>
<dbReference type="Pfam" id="PF00582">
    <property type="entry name" value="Usp"/>
    <property type="match status" value="1"/>
</dbReference>
<organism evidence="3 4">
    <name type="scientific">Pollutimonas harenae</name>
    <dbReference type="NCBI Taxonomy" id="657015"/>
    <lineage>
        <taxon>Bacteria</taxon>
        <taxon>Pseudomonadati</taxon>
        <taxon>Pseudomonadota</taxon>
        <taxon>Betaproteobacteria</taxon>
        <taxon>Burkholderiales</taxon>
        <taxon>Alcaligenaceae</taxon>
        <taxon>Pollutimonas</taxon>
    </lineage>
</organism>
<evidence type="ECO:0000313" key="4">
    <source>
        <dbReference type="Proteomes" id="UP000554144"/>
    </source>
</evidence>
<dbReference type="RefSeq" id="WP_130039533.1">
    <property type="nucleotide sequence ID" value="NZ_JACCEV010000002.1"/>
</dbReference>
<sequence length="141" mass="14680">MRTILVPVDGSESSLRAVRAAIKAANELGGANLHVITVQAPILSGNVTRFFSAEAIQDYYQDEGSNALVSAKALLDESGVAYQSKVVVGPVAMTIADYAKDNSCDLIIMGTRGLGSVTGLVLGSITTKVLSLTELPVTLVK</sequence>